<accession>A0A841CTH8</accession>
<reference evidence="2 3" key="1">
    <citation type="submission" date="2020-08" db="EMBL/GenBank/DDBJ databases">
        <title>Genomic Encyclopedia of Type Strains, Phase III (KMG-III): the genomes of soil and plant-associated and newly described type strains.</title>
        <authorList>
            <person name="Whitman W."/>
        </authorList>
    </citation>
    <scope>NUCLEOTIDE SEQUENCE [LARGE SCALE GENOMIC DNA]</scope>
    <source>
        <strain evidence="2 3">CECT 8640</strain>
    </source>
</reference>
<sequence length="60" mass="6918">MIEDLAAEVFGGFVRREQRGKGELYLRGLLLDDKRKSKQPISERLGVDHRQLQQFVTTST</sequence>
<evidence type="ECO:0000313" key="3">
    <source>
        <dbReference type="Proteomes" id="UP000547510"/>
    </source>
</evidence>
<dbReference type="Proteomes" id="UP000547510">
    <property type="component" value="Unassembled WGS sequence"/>
</dbReference>
<dbReference type="Pfam" id="PF13546">
    <property type="entry name" value="DDE_5"/>
    <property type="match status" value="1"/>
</dbReference>
<evidence type="ECO:0000259" key="1">
    <source>
        <dbReference type="Pfam" id="PF13546"/>
    </source>
</evidence>
<gene>
    <name evidence="2" type="ORF">FHS29_006245</name>
</gene>
<proteinExistence type="predicted"/>
<organism evidence="2 3">
    <name type="scientific">Saccharothrix tamanrassetensis</name>
    <dbReference type="NCBI Taxonomy" id="1051531"/>
    <lineage>
        <taxon>Bacteria</taxon>
        <taxon>Bacillati</taxon>
        <taxon>Actinomycetota</taxon>
        <taxon>Actinomycetes</taxon>
        <taxon>Pseudonocardiales</taxon>
        <taxon>Pseudonocardiaceae</taxon>
        <taxon>Saccharothrix</taxon>
    </lineage>
</organism>
<name>A0A841CTH8_9PSEU</name>
<feature type="domain" description="Transposase IS701-like DDE" evidence="1">
    <location>
        <begin position="9"/>
        <end position="59"/>
    </location>
</feature>
<comment type="caution">
    <text evidence="2">The sequence shown here is derived from an EMBL/GenBank/DDBJ whole genome shotgun (WGS) entry which is preliminary data.</text>
</comment>
<keyword evidence="3" id="KW-1185">Reference proteome</keyword>
<dbReference type="InterPro" id="IPR038721">
    <property type="entry name" value="IS701-like_DDE_dom"/>
</dbReference>
<evidence type="ECO:0000313" key="2">
    <source>
        <dbReference type="EMBL" id="MBB5959624.1"/>
    </source>
</evidence>
<dbReference type="AlphaFoldDB" id="A0A841CTH8"/>
<protein>
    <submittedName>
        <fullName evidence="2">SRSO17 transposase</fullName>
    </submittedName>
</protein>
<dbReference type="EMBL" id="JACHJN010000012">
    <property type="protein sequence ID" value="MBB5959624.1"/>
    <property type="molecule type" value="Genomic_DNA"/>
</dbReference>